<accession>X0VBX8</accession>
<feature type="non-terminal residue" evidence="1">
    <location>
        <position position="95"/>
    </location>
</feature>
<dbReference type="EMBL" id="BARS01023299">
    <property type="protein sequence ID" value="GAG09953.1"/>
    <property type="molecule type" value="Genomic_DNA"/>
</dbReference>
<dbReference type="AlphaFoldDB" id="X0VBX8"/>
<organism evidence="1">
    <name type="scientific">marine sediment metagenome</name>
    <dbReference type="NCBI Taxonomy" id="412755"/>
    <lineage>
        <taxon>unclassified sequences</taxon>
        <taxon>metagenomes</taxon>
        <taxon>ecological metagenomes</taxon>
    </lineage>
</organism>
<comment type="caution">
    <text evidence="1">The sequence shown here is derived from an EMBL/GenBank/DDBJ whole genome shotgun (WGS) entry which is preliminary data.</text>
</comment>
<name>X0VBX8_9ZZZZ</name>
<protein>
    <submittedName>
        <fullName evidence="1">Uncharacterized protein</fullName>
    </submittedName>
</protein>
<proteinExistence type="predicted"/>
<dbReference type="Pfam" id="PF04404">
    <property type="entry name" value="ERF"/>
    <property type="match status" value="1"/>
</dbReference>
<sequence length="95" mass="10719">MKNVLKALSRFQNEVPTIHEETKGFNYTYSNLNSIFKVIKPLLKKHGLGFYQNLDNRNLVTTVYHVESGEQIQSSSAIPEVTLKGMNDFQTLGSG</sequence>
<gene>
    <name evidence="1" type="ORF">S01H1_37115</name>
</gene>
<dbReference type="InterPro" id="IPR007499">
    <property type="entry name" value="ERF_bacteria_virus"/>
</dbReference>
<evidence type="ECO:0000313" key="1">
    <source>
        <dbReference type="EMBL" id="GAG09953.1"/>
    </source>
</evidence>
<reference evidence="1" key="1">
    <citation type="journal article" date="2014" name="Front. Microbiol.">
        <title>High frequency of phylogenetically diverse reductive dehalogenase-homologous genes in deep subseafloor sedimentary metagenomes.</title>
        <authorList>
            <person name="Kawai M."/>
            <person name="Futagami T."/>
            <person name="Toyoda A."/>
            <person name="Takaki Y."/>
            <person name="Nishi S."/>
            <person name="Hori S."/>
            <person name="Arai W."/>
            <person name="Tsubouchi T."/>
            <person name="Morono Y."/>
            <person name="Uchiyama I."/>
            <person name="Ito T."/>
            <person name="Fujiyama A."/>
            <person name="Inagaki F."/>
            <person name="Takami H."/>
        </authorList>
    </citation>
    <scope>NUCLEOTIDE SEQUENCE</scope>
    <source>
        <strain evidence="1">Expedition CK06-06</strain>
    </source>
</reference>